<evidence type="ECO:0000313" key="10">
    <source>
        <dbReference type="Proteomes" id="UP000245466"/>
    </source>
</evidence>
<accession>A0A2U1AUS8</accession>
<keyword evidence="4 7" id="KW-0812">Transmembrane</keyword>
<dbReference type="InterPro" id="IPR023090">
    <property type="entry name" value="UPF0702_alpha/beta_dom_sf"/>
</dbReference>
<comment type="similarity">
    <text evidence="2">Belongs to the UPF0702 family.</text>
</comment>
<evidence type="ECO:0000259" key="8">
    <source>
        <dbReference type="Pfam" id="PF04239"/>
    </source>
</evidence>
<evidence type="ECO:0000256" key="3">
    <source>
        <dbReference type="ARBA" id="ARBA00022475"/>
    </source>
</evidence>
<comment type="subcellular location">
    <subcellularLocation>
        <location evidence="1">Cell membrane</location>
        <topology evidence="1">Multi-pass membrane protein</topology>
    </subcellularLocation>
</comment>
<evidence type="ECO:0000256" key="4">
    <source>
        <dbReference type="ARBA" id="ARBA00022692"/>
    </source>
</evidence>
<feature type="transmembrane region" description="Helical" evidence="7">
    <location>
        <begin position="6"/>
        <end position="22"/>
    </location>
</feature>
<reference evidence="9 10" key="1">
    <citation type="submission" date="2018-04" db="EMBL/GenBank/DDBJ databases">
        <title>Genomic Encyclopedia of Type Strains, Phase IV (KMG-IV): sequencing the most valuable type-strain genomes for metagenomic binning, comparative biology and taxonomic classification.</title>
        <authorList>
            <person name="Goeker M."/>
        </authorList>
    </citation>
    <scope>NUCLEOTIDE SEQUENCE [LARGE SCALE GENOMIC DNA]</scope>
    <source>
        <strain evidence="9 10">DSM 100231</strain>
    </source>
</reference>
<dbReference type="OrthoDB" id="9778331at2"/>
<dbReference type="EMBL" id="QEKI01000008">
    <property type="protein sequence ID" value="PVY40189.1"/>
    <property type="molecule type" value="Genomic_DNA"/>
</dbReference>
<dbReference type="GO" id="GO:0005886">
    <property type="term" value="C:plasma membrane"/>
    <property type="evidence" value="ECO:0007669"/>
    <property type="project" value="UniProtKB-SubCell"/>
</dbReference>
<dbReference type="PANTHER" id="PTHR34582">
    <property type="entry name" value="UPF0702 TRANSMEMBRANE PROTEIN YCAP"/>
    <property type="match status" value="1"/>
</dbReference>
<feature type="transmembrane region" description="Helical" evidence="7">
    <location>
        <begin position="55"/>
        <end position="75"/>
    </location>
</feature>
<comment type="caution">
    <text evidence="9">The sequence shown here is derived from an EMBL/GenBank/DDBJ whole genome shotgun (WGS) entry which is preliminary data.</text>
</comment>
<evidence type="ECO:0000313" key="9">
    <source>
        <dbReference type="EMBL" id="PVY40189.1"/>
    </source>
</evidence>
<feature type="domain" description="YetF C-terminal" evidence="8">
    <location>
        <begin position="77"/>
        <end position="153"/>
    </location>
</feature>
<dbReference type="Proteomes" id="UP000245466">
    <property type="component" value="Unassembled WGS sequence"/>
</dbReference>
<protein>
    <submittedName>
        <fullName evidence="9">Uncharacterized protein DUF421</fullName>
    </submittedName>
</protein>
<gene>
    <name evidence="9" type="ORF">C8E01_10883</name>
</gene>
<keyword evidence="6 7" id="KW-0472">Membrane</keyword>
<dbReference type="Gene3D" id="3.30.240.20">
    <property type="entry name" value="bsu07140 like domains"/>
    <property type="match status" value="1"/>
</dbReference>
<evidence type="ECO:0000256" key="2">
    <source>
        <dbReference type="ARBA" id="ARBA00006448"/>
    </source>
</evidence>
<dbReference type="PANTHER" id="PTHR34582:SF6">
    <property type="entry name" value="UPF0702 TRANSMEMBRANE PROTEIN YCAP"/>
    <property type="match status" value="1"/>
</dbReference>
<keyword evidence="10" id="KW-1185">Reference proteome</keyword>
<feature type="transmembrane region" description="Helical" evidence="7">
    <location>
        <begin position="29"/>
        <end position="49"/>
    </location>
</feature>
<evidence type="ECO:0000256" key="5">
    <source>
        <dbReference type="ARBA" id="ARBA00022989"/>
    </source>
</evidence>
<organism evidence="9 10">
    <name type="scientific">Pontibacter virosus</name>
    <dbReference type="NCBI Taxonomy" id="1765052"/>
    <lineage>
        <taxon>Bacteria</taxon>
        <taxon>Pseudomonadati</taxon>
        <taxon>Bacteroidota</taxon>
        <taxon>Cytophagia</taxon>
        <taxon>Cytophagales</taxon>
        <taxon>Hymenobacteraceae</taxon>
        <taxon>Pontibacter</taxon>
    </lineage>
</organism>
<name>A0A2U1AUS8_9BACT</name>
<proteinExistence type="inferred from homology"/>
<dbReference type="InterPro" id="IPR007353">
    <property type="entry name" value="DUF421"/>
</dbReference>
<keyword evidence="3" id="KW-1003">Cell membrane</keyword>
<evidence type="ECO:0000256" key="6">
    <source>
        <dbReference type="ARBA" id="ARBA00023136"/>
    </source>
</evidence>
<keyword evidence="5 7" id="KW-1133">Transmembrane helix</keyword>
<sequence>METVIRGLILYVFLMIIFRVSGKRTLYEATVFDFVLLLIIAETAEQALVGEDQSMTNSFVLIVTLLLADISLSLLKQKFNYFGKVLDGVPVIILDDGKLLHDRLKKVRVDEADIMESARALQGLQRLDQIKYAILEKDGKITIIPKEQEQKEIEKV</sequence>
<dbReference type="Pfam" id="PF04239">
    <property type="entry name" value="DUF421"/>
    <property type="match status" value="1"/>
</dbReference>
<dbReference type="RefSeq" id="WP_116543924.1">
    <property type="nucleotide sequence ID" value="NZ_QEKI01000008.1"/>
</dbReference>
<evidence type="ECO:0000256" key="7">
    <source>
        <dbReference type="SAM" id="Phobius"/>
    </source>
</evidence>
<dbReference type="AlphaFoldDB" id="A0A2U1AUS8"/>
<evidence type="ECO:0000256" key="1">
    <source>
        <dbReference type="ARBA" id="ARBA00004651"/>
    </source>
</evidence>